<evidence type="ECO:0000256" key="1">
    <source>
        <dbReference type="SAM" id="MobiDB-lite"/>
    </source>
</evidence>
<dbReference type="AlphaFoldDB" id="A0A402BJQ5"/>
<evidence type="ECO:0000313" key="2">
    <source>
        <dbReference type="EMBL" id="GCE31570.1"/>
    </source>
</evidence>
<dbReference type="Proteomes" id="UP000287171">
    <property type="component" value="Unassembled WGS sequence"/>
</dbReference>
<feature type="region of interest" description="Disordered" evidence="1">
    <location>
        <begin position="1"/>
        <end position="30"/>
    </location>
</feature>
<name>A0A402BJQ5_9CHLR</name>
<comment type="caution">
    <text evidence="2">The sequence shown here is derived from an EMBL/GenBank/DDBJ whole genome shotgun (WGS) entry which is preliminary data.</text>
</comment>
<dbReference type="EMBL" id="BIFT01000002">
    <property type="protein sequence ID" value="GCE31570.1"/>
    <property type="molecule type" value="Genomic_DNA"/>
</dbReference>
<organism evidence="2 3">
    <name type="scientific">Dictyobacter alpinus</name>
    <dbReference type="NCBI Taxonomy" id="2014873"/>
    <lineage>
        <taxon>Bacteria</taxon>
        <taxon>Bacillati</taxon>
        <taxon>Chloroflexota</taxon>
        <taxon>Ktedonobacteria</taxon>
        <taxon>Ktedonobacterales</taxon>
        <taxon>Dictyobacteraceae</taxon>
        <taxon>Dictyobacter</taxon>
    </lineage>
</organism>
<gene>
    <name evidence="2" type="ORF">KDA_70540</name>
</gene>
<proteinExistence type="predicted"/>
<sequence>MRDFRDDADQQVGPEVEAWQRESTQIAGQERQVGMVYEQVKKPTDPMPASSASSAPDVITSQVFKPTLGMGVLGEEGQGRDLCQFSGDWPVHLSQH</sequence>
<evidence type="ECO:0000313" key="3">
    <source>
        <dbReference type="Proteomes" id="UP000287171"/>
    </source>
</evidence>
<protein>
    <submittedName>
        <fullName evidence="2">Uncharacterized protein</fullName>
    </submittedName>
</protein>
<accession>A0A402BJQ5</accession>
<reference evidence="3" key="1">
    <citation type="submission" date="2018-12" db="EMBL/GenBank/DDBJ databases">
        <title>Tengunoibacter tsumagoiensis gen. nov., sp. nov., Dictyobacter kobayashii sp. nov., D. alpinus sp. nov., and D. joshuensis sp. nov. and description of Dictyobacteraceae fam. nov. within the order Ktedonobacterales isolated from Tengu-no-mugimeshi.</title>
        <authorList>
            <person name="Wang C.M."/>
            <person name="Zheng Y."/>
            <person name="Sakai Y."/>
            <person name="Toyoda A."/>
            <person name="Minakuchi Y."/>
            <person name="Abe K."/>
            <person name="Yokota A."/>
            <person name="Yabe S."/>
        </authorList>
    </citation>
    <scope>NUCLEOTIDE SEQUENCE [LARGE SCALE GENOMIC DNA]</scope>
    <source>
        <strain evidence="3">Uno16</strain>
    </source>
</reference>
<keyword evidence="3" id="KW-1185">Reference proteome</keyword>